<feature type="region of interest" description="Disordered" evidence="1">
    <location>
        <begin position="36"/>
        <end position="55"/>
    </location>
</feature>
<feature type="compositionally biased region" description="Basic residues" evidence="1">
    <location>
        <begin position="42"/>
        <end position="55"/>
    </location>
</feature>
<dbReference type="Proteomes" id="UP000045285">
    <property type="component" value="Unassembled WGS sequence"/>
</dbReference>
<organism evidence="3 4">
    <name type="scientific">Mesorhizobium plurifarium</name>
    <dbReference type="NCBI Taxonomy" id="69974"/>
    <lineage>
        <taxon>Bacteria</taxon>
        <taxon>Pseudomonadati</taxon>
        <taxon>Pseudomonadota</taxon>
        <taxon>Alphaproteobacteria</taxon>
        <taxon>Hyphomicrobiales</taxon>
        <taxon>Phyllobacteriaceae</taxon>
        <taxon>Mesorhizobium</taxon>
    </lineage>
</organism>
<gene>
    <name evidence="3" type="ORF">MPL3356_540059</name>
</gene>
<reference evidence="4" key="1">
    <citation type="submission" date="2014-08" db="EMBL/GenBank/DDBJ databases">
        <authorList>
            <person name="Moulin L."/>
        </authorList>
    </citation>
    <scope>NUCLEOTIDE SEQUENCE [LARGE SCALE GENOMIC DNA]</scope>
</reference>
<evidence type="ECO:0000313" key="4">
    <source>
        <dbReference type="Proteomes" id="UP000045285"/>
    </source>
</evidence>
<sequence length="55" mass="6227">MSAEGILFWGVLLCLAWIAGVGIYFETASSKKRKLDAVSHGFGRRSRPRHPKIRR</sequence>
<feature type="transmembrane region" description="Helical" evidence="2">
    <location>
        <begin position="6"/>
        <end position="25"/>
    </location>
</feature>
<keyword evidence="2" id="KW-0472">Membrane</keyword>
<dbReference type="AlphaFoldDB" id="A0A090G2U8"/>
<keyword evidence="4" id="KW-1185">Reference proteome</keyword>
<dbReference type="EMBL" id="CCMZ01000050">
    <property type="protein sequence ID" value="CDX25335.1"/>
    <property type="molecule type" value="Genomic_DNA"/>
</dbReference>
<evidence type="ECO:0000313" key="3">
    <source>
        <dbReference type="EMBL" id="CDX25335.1"/>
    </source>
</evidence>
<keyword evidence="2" id="KW-1133">Transmembrane helix</keyword>
<name>A0A090G2U8_MESPL</name>
<keyword evidence="2" id="KW-0812">Transmembrane</keyword>
<proteinExistence type="predicted"/>
<evidence type="ECO:0000256" key="2">
    <source>
        <dbReference type="SAM" id="Phobius"/>
    </source>
</evidence>
<evidence type="ECO:0000256" key="1">
    <source>
        <dbReference type="SAM" id="MobiDB-lite"/>
    </source>
</evidence>
<accession>A0A090G2U8</accession>
<protein>
    <submittedName>
        <fullName evidence="3">Uncharacterized protein</fullName>
    </submittedName>
</protein>